<evidence type="ECO:0000313" key="11">
    <source>
        <dbReference type="EMBL" id="CAB3251076.1"/>
    </source>
</evidence>
<dbReference type="EC" id="2.5.1.18" evidence="2"/>
<evidence type="ECO:0000256" key="2">
    <source>
        <dbReference type="ARBA" id="ARBA00012452"/>
    </source>
</evidence>
<evidence type="ECO:0000256" key="5">
    <source>
        <dbReference type="ARBA" id="ARBA00073833"/>
    </source>
</evidence>
<proteinExistence type="evidence at transcript level"/>
<dbReference type="EMBL" id="LR785612">
    <property type="protein sequence ID" value="CAB3251076.1"/>
    <property type="molecule type" value="mRNA"/>
</dbReference>
<gene>
    <name evidence="11" type="primary">Gstk1-002</name>
</gene>
<sequence length="185" mass="20856">MDLQLKPVFLRDIMAAFGKQDAPVLSVHTQYLTKDLPRLAEYYNIPFTFNAQIQELFYQNKILPTQRVLGIVKKDYPDHLESLSCDMFRRVWADNEDILSDKILKTSCQTAGLTEAAADTVLSSSSSDVGKQQLNDLTQQALGFGAFGVPTYVAHLDDGPKMLFGSDRLFLLAYFLGHEWPGFKK</sequence>
<evidence type="ECO:0000256" key="3">
    <source>
        <dbReference type="ARBA" id="ARBA00022679"/>
    </source>
</evidence>
<accession>A0A6F9DDE5</accession>
<dbReference type="AlphaFoldDB" id="A0A6F9DDE5"/>
<dbReference type="GO" id="GO:0004364">
    <property type="term" value="F:glutathione transferase activity"/>
    <property type="evidence" value="ECO:0007669"/>
    <property type="project" value="UniProtKB-EC"/>
</dbReference>
<dbReference type="InterPro" id="IPR001853">
    <property type="entry name" value="DSBA-like_thioredoxin_dom"/>
</dbReference>
<keyword evidence="3 11" id="KW-0808">Transferase</keyword>
<evidence type="ECO:0000256" key="7">
    <source>
        <dbReference type="ARBA" id="ARBA00081396"/>
    </source>
</evidence>
<comment type="similarity">
    <text evidence="1">Belongs to the GST superfamily. Kappa family.</text>
</comment>
<dbReference type="SUPFAM" id="SSF52833">
    <property type="entry name" value="Thioredoxin-like"/>
    <property type="match status" value="1"/>
</dbReference>
<dbReference type="GO" id="GO:0005777">
    <property type="term" value="C:peroxisome"/>
    <property type="evidence" value="ECO:0007669"/>
    <property type="project" value="TreeGrafter"/>
</dbReference>
<dbReference type="Gene3D" id="3.40.30.10">
    <property type="entry name" value="Glutaredoxin"/>
    <property type="match status" value="1"/>
</dbReference>
<name>A0A6F9DDE5_9ASCI</name>
<dbReference type="PANTHER" id="PTHR42943">
    <property type="entry name" value="GLUTATHIONE S-TRANSFERASE KAPPA"/>
    <property type="match status" value="1"/>
</dbReference>
<evidence type="ECO:0000259" key="10">
    <source>
        <dbReference type="Pfam" id="PF01323"/>
    </source>
</evidence>
<dbReference type="InterPro" id="IPR036249">
    <property type="entry name" value="Thioredoxin-like_sf"/>
</dbReference>
<dbReference type="GO" id="GO:0005739">
    <property type="term" value="C:mitochondrion"/>
    <property type="evidence" value="ECO:0007669"/>
    <property type="project" value="TreeGrafter"/>
</dbReference>
<evidence type="ECO:0000256" key="8">
    <source>
        <dbReference type="ARBA" id="ARBA00082109"/>
    </source>
</evidence>
<evidence type="ECO:0000256" key="4">
    <source>
        <dbReference type="ARBA" id="ARBA00047960"/>
    </source>
</evidence>
<evidence type="ECO:0000256" key="9">
    <source>
        <dbReference type="ARBA" id="ARBA00083519"/>
    </source>
</evidence>
<dbReference type="Pfam" id="PF01323">
    <property type="entry name" value="DSBA"/>
    <property type="match status" value="1"/>
</dbReference>
<evidence type="ECO:0000256" key="6">
    <source>
        <dbReference type="ARBA" id="ARBA00080274"/>
    </source>
</evidence>
<feature type="domain" description="DSBA-like thioredoxin" evidence="10">
    <location>
        <begin position="3"/>
        <end position="176"/>
    </location>
</feature>
<dbReference type="PANTHER" id="PTHR42943:SF2">
    <property type="entry name" value="GLUTATHIONE S-TRANSFERASE KAPPA 1"/>
    <property type="match status" value="1"/>
</dbReference>
<dbReference type="GO" id="GO:0006749">
    <property type="term" value="P:glutathione metabolic process"/>
    <property type="evidence" value="ECO:0007669"/>
    <property type="project" value="TreeGrafter"/>
</dbReference>
<protein>
    <recommendedName>
        <fullName evidence="5">Glutathione S-transferase kappa 1</fullName>
        <ecNumber evidence="2">2.5.1.18</ecNumber>
    </recommendedName>
    <alternativeName>
        <fullName evidence="8">GST 13-13</fullName>
    </alternativeName>
    <alternativeName>
        <fullName evidence="9">GST class-kappa</fullName>
    </alternativeName>
    <alternativeName>
        <fullName evidence="6">GSTK1-1</fullName>
    </alternativeName>
    <alternativeName>
        <fullName evidence="7">Glutathione S-transferase subunit 13</fullName>
    </alternativeName>
</protein>
<dbReference type="InterPro" id="IPR051924">
    <property type="entry name" value="GST_Kappa/NadH"/>
</dbReference>
<evidence type="ECO:0000256" key="1">
    <source>
        <dbReference type="ARBA" id="ARBA00006494"/>
    </source>
</evidence>
<organism evidence="11">
    <name type="scientific">Phallusia mammillata</name>
    <dbReference type="NCBI Taxonomy" id="59560"/>
    <lineage>
        <taxon>Eukaryota</taxon>
        <taxon>Metazoa</taxon>
        <taxon>Chordata</taxon>
        <taxon>Tunicata</taxon>
        <taxon>Ascidiacea</taxon>
        <taxon>Phlebobranchia</taxon>
        <taxon>Ascidiidae</taxon>
        <taxon>Phallusia</taxon>
    </lineage>
</organism>
<dbReference type="GO" id="GO:0004602">
    <property type="term" value="F:glutathione peroxidase activity"/>
    <property type="evidence" value="ECO:0007669"/>
    <property type="project" value="TreeGrafter"/>
</dbReference>
<reference evidence="11" key="1">
    <citation type="submission" date="2020-04" db="EMBL/GenBank/DDBJ databases">
        <authorList>
            <person name="Neveu A P."/>
        </authorList>
    </citation>
    <scope>NUCLEOTIDE SEQUENCE</scope>
    <source>
        <tissue evidence="11">Whole embryo</tissue>
    </source>
</reference>
<comment type="catalytic activity">
    <reaction evidence="4">
        <text>RX + glutathione = an S-substituted glutathione + a halide anion + H(+)</text>
        <dbReference type="Rhea" id="RHEA:16437"/>
        <dbReference type="ChEBI" id="CHEBI:15378"/>
        <dbReference type="ChEBI" id="CHEBI:16042"/>
        <dbReference type="ChEBI" id="CHEBI:17792"/>
        <dbReference type="ChEBI" id="CHEBI:57925"/>
        <dbReference type="ChEBI" id="CHEBI:90779"/>
        <dbReference type="EC" id="2.5.1.18"/>
    </reaction>
</comment>
<dbReference type="FunFam" id="3.40.30.10:FF:000096">
    <property type="entry name" value="Glutathione S-transferase kappa"/>
    <property type="match status" value="1"/>
</dbReference>